<sequence length="266" mass="28823">MPCTPTADFKRTSMPARRSASPSPRAIRALMSAQISSRPRPATNTTYRSPGNAASYAAFSCASSSAWSASCACSPWLCALSTRRAPSRGCAPRMGSSVARSSAARSVSSDVLTAPMSAEYTVGAVRVAGVAAWNQVRPVAWRVGEGSKRRSRMWVRVGAFSGVRRVGRVEGWGSVGGGDMVGWCFFFLEGCWWCGYHRGFGVGWAVVGSEAELSFSLATFIDLELWRGRMDETMESEAGREALSNLASESAAFRVIWINERYPWEL</sequence>
<accession>A0A5N6KY74</accession>
<protein>
    <submittedName>
        <fullName evidence="2">Uncharacterized protein</fullName>
    </submittedName>
</protein>
<organism evidence="2 3">
    <name type="scientific">Carpinus fangiana</name>
    <dbReference type="NCBI Taxonomy" id="176857"/>
    <lineage>
        <taxon>Eukaryota</taxon>
        <taxon>Viridiplantae</taxon>
        <taxon>Streptophyta</taxon>
        <taxon>Embryophyta</taxon>
        <taxon>Tracheophyta</taxon>
        <taxon>Spermatophyta</taxon>
        <taxon>Magnoliopsida</taxon>
        <taxon>eudicotyledons</taxon>
        <taxon>Gunneridae</taxon>
        <taxon>Pentapetalae</taxon>
        <taxon>rosids</taxon>
        <taxon>fabids</taxon>
        <taxon>Fagales</taxon>
        <taxon>Betulaceae</taxon>
        <taxon>Carpinus</taxon>
    </lineage>
</organism>
<feature type="compositionally biased region" description="Low complexity" evidence="1">
    <location>
        <begin position="15"/>
        <end position="24"/>
    </location>
</feature>
<evidence type="ECO:0000313" key="2">
    <source>
        <dbReference type="EMBL" id="KAB8360651.1"/>
    </source>
</evidence>
<reference evidence="2 3" key="1">
    <citation type="submission" date="2019-06" db="EMBL/GenBank/DDBJ databases">
        <title>A chromosomal-level reference genome of Carpinus fangiana (Coryloideae, Betulaceae).</title>
        <authorList>
            <person name="Yang X."/>
            <person name="Wang Z."/>
            <person name="Zhang L."/>
            <person name="Hao G."/>
            <person name="Liu J."/>
            <person name="Yang Y."/>
        </authorList>
    </citation>
    <scope>NUCLEOTIDE SEQUENCE [LARGE SCALE GENOMIC DNA]</scope>
    <source>
        <strain evidence="2">Cfa_2016G</strain>
        <tissue evidence="2">Leaf</tissue>
    </source>
</reference>
<proteinExistence type="predicted"/>
<keyword evidence="3" id="KW-1185">Reference proteome</keyword>
<comment type="caution">
    <text evidence="2">The sequence shown here is derived from an EMBL/GenBank/DDBJ whole genome shotgun (WGS) entry which is preliminary data.</text>
</comment>
<evidence type="ECO:0000256" key="1">
    <source>
        <dbReference type="SAM" id="MobiDB-lite"/>
    </source>
</evidence>
<dbReference type="Proteomes" id="UP000327013">
    <property type="component" value="Unassembled WGS sequence"/>
</dbReference>
<name>A0A5N6KY74_9ROSI</name>
<evidence type="ECO:0000313" key="3">
    <source>
        <dbReference type="Proteomes" id="UP000327013"/>
    </source>
</evidence>
<feature type="region of interest" description="Disordered" evidence="1">
    <location>
        <begin position="1"/>
        <end position="24"/>
    </location>
</feature>
<dbReference type="AlphaFoldDB" id="A0A5N6KY74"/>
<gene>
    <name evidence="2" type="ORF">FH972_024389</name>
</gene>
<dbReference type="EMBL" id="VIBQ01000017">
    <property type="protein sequence ID" value="KAB8360651.1"/>
    <property type="molecule type" value="Genomic_DNA"/>
</dbReference>